<keyword evidence="3" id="KW-0106">Calcium</keyword>
<reference evidence="7" key="2">
    <citation type="submission" date="2021-05" db="UniProtKB">
        <authorList>
            <consortium name="EnsemblPlants"/>
        </authorList>
    </citation>
    <scope>IDENTIFICATION</scope>
    <source>
        <strain evidence="7">subsp. malaccensis</strain>
    </source>
</reference>
<dbReference type="Gene3D" id="1.10.238.10">
    <property type="entry name" value="EF-hand"/>
    <property type="match status" value="2"/>
</dbReference>
<accession>A0A804HWV1</accession>
<dbReference type="Pfam" id="PF13499">
    <property type="entry name" value="EF-hand_7"/>
    <property type="match status" value="2"/>
</dbReference>
<dbReference type="CDD" id="cd00051">
    <property type="entry name" value="EFh"/>
    <property type="match status" value="2"/>
</dbReference>
<dbReference type="KEGG" id="mus:104000196"/>
<evidence type="ECO:0000313" key="6">
    <source>
        <dbReference type="EMBL" id="CAG1860448.1"/>
    </source>
</evidence>
<protein>
    <submittedName>
        <fullName evidence="6">(wild Malaysian banana) hypothetical protein</fullName>
    </submittedName>
</protein>
<dbReference type="InParanoid" id="A0A804HWV1"/>
<dbReference type="SMART" id="SM00054">
    <property type="entry name" value="EFh"/>
    <property type="match status" value="4"/>
</dbReference>
<dbReference type="FunFam" id="1.10.238.10:FF:000237">
    <property type="entry name" value="Calcium-binding protein CML38"/>
    <property type="match status" value="1"/>
</dbReference>
<proteinExistence type="predicted"/>
<organism evidence="7 8">
    <name type="scientific">Musa acuminata subsp. malaccensis</name>
    <name type="common">Wild banana</name>
    <name type="synonym">Musa malaccensis</name>
    <dbReference type="NCBI Taxonomy" id="214687"/>
    <lineage>
        <taxon>Eukaryota</taxon>
        <taxon>Viridiplantae</taxon>
        <taxon>Streptophyta</taxon>
        <taxon>Embryophyta</taxon>
        <taxon>Tracheophyta</taxon>
        <taxon>Spermatophyta</taxon>
        <taxon>Magnoliopsida</taxon>
        <taxon>Liliopsida</taxon>
        <taxon>Zingiberales</taxon>
        <taxon>Musaceae</taxon>
        <taxon>Musa</taxon>
    </lineage>
</organism>
<reference evidence="6" key="1">
    <citation type="submission" date="2021-03" db="EMBL/GenBank/DDBJ databases">
        <authorList>
            <consortium name="Genoscope - CEA"/>
            <person name="William W."/>
        </authorList>
    </citation>
    <scope>NUCLEOTIDE SEQUENCE</scope>
    <source>
        <strain evidence="6">Doubled-haploid Pahang</strain>
    </source>
</reference>
<dbReference type="EMBL" id="HG996466">
    <property type="protein sequence ID" value="CAG1860448.1"/>
    <property type="molecule type" value="Genomic_DNA"/>
</dbReference>
<dbReference type="InterPro" id="IPR039647">
    <property type="entry name" value="EF_hand_pair_protein_CML-like"/>
</dbReference>
<dbReference type="EnsemblPlants" id="Ma01_t21640.1">
    <property type="protein sequence ID" value="Ma01_p21640.1"/>
    <property type="gene ID" value="Ma01_g21640"/>
</dbReference>
<sequence>MSQLILVNPTEEAAAAATSTISSTFAHPNKSSSKNRPILCRLWCMLSPNKQHDKGAAAEAEIYEPPRHTLTLSEGARPPPELERVFDYLDENGDGKISPAELHKCMRAAGEEISPEDARSAVESSDSDGDGLLGMEDFVKLVEAEGDEEKGRNLRDAFGMYATEGQGCITPSSLRRMLKRLGESRSVDECARMIQTFDLNGDGVLSFDEFKIMML</sequence>
<dbReference type="Gramene" id="Ma01_t21640.1">
    <property type="protein sequence ID" value="Ma01_p21640.1"/>
    <property type="gene ID" value="Ma01_g21640"/>
</dbReference>
<feature type="domain" description="EF-hand" evidence="5">
    <location>
        <begin position="185"/>
        <end position="215"/>
    </location>
</feature>
<dbReference type="Proteomes" id="UP000012960">
    <property type="component" value="Unplaced"/>
</dbReference>
<evidence type="ECO:0000313" key="8">
    <source>
        <dbReference type="Proteomes" id="UP000012960"/>
    </source>
</evidence>
<dbReference type="InterPro" id="IPR018247">
    <property type="entry name" value="EF_Hand_1_Ca_BS"/>
</dbReference>
<evidence type="ECO:0000313" key="7">
    <source>
        <dbReference type="EnsemblPlants" id="Ma01_p21640.1"/>
    </source>
</evidence>
<evidence type="ECO:0000256" key="1">
    <source>
        <dbReference type="ARBA" id="ARBA00022723"/>
    </source>
</evidence>
<dbReference type="PROSITE" id="PS00018">
    <property type="entry name" value="EF_HAND_1"/>
    <property type="match status" value="3"/>
</dbReference>
<feature type="domain" description="EF-hand" evidence="5">
    <location>
        <begin position="77"/>
        <end position="112"/>
    </location>
</feature>
<dbReference type="PANTHER" id="PTHR10891">
    <property type="entry name" value="EF-HAND CALCIUM-BINDING DOMAIN CONTAINING PROTEIN"/>
    <property type="match status" value="1"/>
</dbReference>
<evidence type="ECO:0000256" key="4">
    <source>
        <dbReference type="ARBA" id="ARBA00057710"/>
    </source>
</evidence>
<dbReference type="GO" id="GO:0005509">
    <property type="term" value="F:calcium ion binding"/>
    <property type="evidence" value="ECO:0007669"/>
    <property type="project" value="InterPro"/>
</dbReference>
<keyword evidence="1" id="KW-0479">Metal-binding</keyword>
<comment type="function">
    <text evidence="4">Potential calcium sensor that binds calcium in vitro.</text>
</comment>
<evidence type="ECO:0000256" key="2">
    <source>
        <dbReference type="ARBA" id="ARBA00022737"/>
    </source>
</evidence>
<evidence type="ECO:0000256" key="3">
    <source>
        <dbReference type="ARBA" id="ARBA00022837"/>
    </source>
</evidence>
<evidence type="ECO:0000259" key="5">
    <source>
        <dbReference type="PROSITE" id="PS50222"/>
    </source>
</evidence>
<dbReference type="InterPro" id="IPR011992">
    <property type="entry name" value="EF-hand-dom_pair"/>
</dbReference>
<name>A0A804HWV1_MUSAM</name>
<dbReference type="OrthoDB" id="26525at2759"/>
<dbReference type="OMA" id="XEKEFIN"/>
<feature type="domain" description="EF-hand" evidence="5">
    <location>
        <begin position="113"/>
        <end position="148"/>
    </location>
</feature>
<dbReference type="PROSITE" id="PS50222">
    <property type="entry name" value="EF_HAND_2"/>
    <property type="match status" value="3"/>
</dbReference>
<dbReference type="AlphaFoldDB" id="A0A804HWV1"/>
<dbReference type="InterPro" id="IPR002048">
    <property type="entry name" value="EF_hand_dom"/>
</dbReference>
<gene>
    <name evidence="6" type="ORF">GSMUA_97520.1</name>
</gene>
<dbReference type="SUPFAM" id="SSF47473">
    <property type="entry name" value="EF-hand"/>
    <property type="match status" value="1"/>
</dbReference>
<keyword evidence="2" id="KW-0677">Repeat</keyword>
<keyword evidence="8" id="KW-1185">Reference proteome</keyword>